<dbReference type="OrthoDB" id="9804312at2"/>
<keyword evidence="1" id="KW-0808">Transferase</keyword>
<keyword evidence="2" id="KW-1185">Reference proteome</keyword>
<dbReference type="RefSeq" id="WP_142091405.1">
    <property type="nucleotide sequence ID" value="NZ_CP035485.1"/>
</dbReference>
<evidence type="ECO:0000313" key="1">
    <source>
        <dbReference type="EMBL" id="QDI92912.1"/>
    </source>
</evidence>
<reference evidence="2" key="1">
    <citation type="submission" date="2019-01" db="EMBL/GenBank/DDBJ databases">
        <title>Genomic analysis of Salicibibacter sp. NKC3-5.</title>
        <authorList>
            <person name="Oh Y.J."/>
        </authorList>
    </citation>
    <scope>NUCLEOTIDE SEQUENCE [LARGE SCALE GENOMIC DNA]</scope>
    <source>
        <strain evidence="2">NKC3-5</strain>
    </source>
</reference>
<dbReference type="AlphaFoldDB" id="A0A514LM16"/>
<name>A0A514LM16_9BACI</name>
<evidence type="ECO:0000313" key="2">
    <source>
        <dbReference type="Proteomes" id="UP000319756"/>
    </source>
</evidence>
<dbReference type="InterPro" id="IPR029063">
    <property type="entry name" value="SAM-dependent_MTases_sf"/>
</dbReference>
<sequence length="77" mass="8530">MSMLLSRGYDVQGIDYSPEMLAVADEKIRADHNIARTSVRSTCLIAIGKPVDAIVVFVMPSIIFMMKQKLNNLSCVL</sequence>
<dbReference type="EMBL" id="CP035485">
    <property type="protein sequence ID" value="QDI92912.1"/>
    <property type="molecule type" value="Genomic_DNA"/>
</dbReference>
<proteinExistence type="predicted"/>
<dbReference type="Gene3D" id="3.40.50.150">
    <property type="entry name" value="Vaccinia Virus protein VP39"/>
    <property type="match status" value="1"/>
</dbReference>
<dbReference type="SUPFAM" id="SSF53335">
    <property type="entry name" value="S-adenosyl-L-methionine-dependent methyltransferases"/>
    <property type="match status" value="1"/>
</dbReference>
<dbReference type="Proteomes" id="UP000319756">
    <property type="component" value="Chromosome"/>
</dbReference>
<gene>
    <name evidence="1" type="ORF">EPH95_18525</name>
</gene>
<organism evidence="1 2">
    <name type="scientific">Salicibibacter halophilus</name>
    <dbReference type="NCBI Taxonomy" id="2502791"/>
    <lineage>
        <taxon>Bacteria</taxon>
        <taxon>Bacillati</taxon>
        <taxon>Bacillota</taxon>
        <taxon>Bacilli</taxon>
        <taxon>Bacillales</taxon>
        <taxon>Bacillaceae</taxon>
        <taxon>Salicibibacter</taxon>
    </lineage>
</organism>
<dbReference type="KEGG" id="sale:EPH95_18525"/>
<keyword evidence="1" id="KW-0489">Methyltransferase</keyword>
<protein>
    <submittedName>
        <fullName evidence="1">Class I SAM-dependent methyltransferase</fullName>
    </submittedName>
</protein>
<dbReference type="GO" id="GO:0032259">
    <property type="term" value="P:methylation"/>
    <property type="evidence" value="ECO:0007669"/>
    <property type="project" value="UniProtKB-KW"/>
</dbReference>
<accession>A0A514LM16</accession>
<dbReference type="GO" id="GO:0008168">
    <property type="term" value="F:methyltransferase activity"/>
    <property type="evidence" value="ECO:0007669"/>
    <property type="project" value="UniProtKB-KW"/>
</dbReference>